<dbReference type="Proteomes" id="UP001159100">
    <property type="component" value="Unassembled WGS sequence"/>
</dbReference>
<gene>
    <name evidence="1" type="ORF">POF45_17045</name>
</gene>
<evidence type="ECO:0000313" key="2">
    <source>
        <dbReference type="Proteomes" id="UP001159100"/>
    </source>
</evidence>
<dbReference type="EMBL" id="JARBWL010000002">
    <property type="protein sequence ID" value="MDI2593121.1"/>
    <property type="molecule type" value="Genomic_DNA"/>
</dbReference>
<dbReference type="Pfam" id="PF11747">
    <property type="entry name" value="RebB"/>
    <property type="match status" value="1"/>
</dbReference>
<keyword evidence="2" id="KW-1185">Reference proteome</keyword>
<accession>A0ABT6QQV7</accession>
<sequence>MSNSVVNPQITDSVTQANVQVVGTAPATAIAALCQVSSHAISLALQNAVSQQQAMNIIGNATVASAVAQILAVGGRS</sequence>
<reference evidence="1 2" key="1">
    <citation type="submission" date="2023-02" db="EMBL/GenBank/DDBJ databases">
        <title>Pseudomonas chrutzelriedensis sp. nov., a potently antifungal strain isolated from moss.</title>
        <authorList>
            <person name="Schnyder A."/>
            <person name="Kalawong R."/>
            <person name="Eberl L."/>
            <person name="Agnoli K."/>
        </authorList>
    </citation>
    <scope>NUCLEOTIDE SEQUENCE [LARGE SCALE GENOMIC DNA]</scope>
    <source>
        <strain evidence="1 2">681</strain>
    </source>
</reference>
<dbReference type="RefSeq" id="WP_282316202.1">
    <property type="nucleotide sequence ID" value="NZ_JARBWL010000002.1"/>
</dbReference>
<comment type="caution">
    <text evidence="1">The sequence shown here is derived from an EMBL/GenBank/DDBJ whole genome shotgun (WGS) entry which is preliminary data.</text>
</comment>
<dbReference type="InterPro" id="IPR021070">
    <property type="entry name" value="Killing_trait_RebB"/>
</dbReference>
<evidence type="ECO:0000313" key="1">
    <source>
        <dbReference type="EMBL" id="MDI2593121.1"/>
    </source>
</evidence>
<proteinExistence type="predicted"/>
<name>A0ABT6QQV7_9PSED</name>
<protein>
    <submittedName>
        <fullName evidence="1">RebB family R body protein</fullName>
    </submittedName>
</protein>
<organism evidence="1 2">
    <name type="scientific">Pseudomonas fungipugnans</name>
    <dbReference type="NCBI Taxonomy" id="3024217"/>
    <lineage>
        <taxon>Bacteria</taxon>
        <taxon>Pseudomonadati</taxon>
        <taxon>Pseudomonadota</taxon>
        <taxon>Gammaproteobacteria</taxon>
        <taxon>Pseudomonadales</taxon>
        <taxon>Pseudomonadaceae</taxon>
        <taxon>Pseudomonas</taxon>
    </lineage>
</organism>